<name>A0A6A6N877_HEVBR</name>
<dbReference type="Gene3D" id="3.30.1360.30">
    <property type="entry name" value="GAD-like domain"/>
    <property type="match status" value="1"/>
</dbReference>
<dbReference type="GO" id="GO:0005524">
    <property type="term" value="F:ATP binding"/>
    <property type="evidence" value="ECO:0007669"/>
    <property type="project" value="UniProtKB-KW"/>
</dbReference>
<sequence length="361" mass="41398">MLPDDFPDAHSLINDLRPEYVIAVEGTFYALPQSPQLFKQMLMVSGFDRYYQIARCFRDEDLRADRQPEFTQLDMELAFTPLGDMLRLNENLIRKVFLEIKGVHLPNPFPRLTYVEAMNRYYSERPDMRFDHELKDVSDIFMESPFRVFADSLKSDRIIKLLCVPSGAKCYSNTALKKGDIYNEAVKSGAKGLPFLKVLDDVEIEGIPALVSSLDLMNKEQLLRRCSAGPGDLKLFAVGHHASVNKTLDRLRIFVANEMDLIDHACISRHSILWVTDFPIFGWNDTEQRLEALHHPFTASNPEDMEDLSSARAHAYDMVYNGVEIGGGSLRIYKREVQQKVLEIVGISPEKVWFLRRISMT</sequence>
<dbReference type="InterPro" id="IPR006195">
    <property type="entry name" value="aa-tRNA-synth_II"/>
</dbReference>
<keyword evidence="5" id="KW-0648">Protein biosynthesis</keyword>
<dbReference type="PRINTS" id="PR01042">
    <property type="entry name" value="TRNASYNTHASP"/>
</dbReference>
<reference evidence="8 9" key="1">
    <citation type="journal article" date="2020" name="Mol. Plant">
        <title>The Chromosome-Based Rubber Tree Genome Provides New Insights into Spurge Genome Evolution and Rubber Biosynthesis.</title>
        <authorList>
            <person name="Liu J."/>
            <person name="Shi C."/>
            <person name="Shi C.C."/>
            <person name="Li W."/>
            <person name="Zhang Q.J."/>
            <person name="Zhang Y."/>
            <person name="Li K."/>
            <person name="Lu H.F."/>
            <person name="Shi C."/>
            <person name="Zhu S.T."/>
            <person name="Xiao Z.Y."/>
            <person name="Nan H."/>
            <person name="Yue Y."/>
            <person name="Zhu X.G."/>
            <person name="Wu Y."/>
            <person name="Hong X.N."/>
            <person name="Fan G.Y."/>
            <person name="Tong Y."/>
            <person name="Zhang D."/>
            <person name="Mao C.L."/>
            <person name="Liu Y.L."/>
            <person name="Hao S.J."/>
            <person name="Liu W.Q."/>
            <person name="Lv M.Q."/>
            <person name="Zhang H.B."/>
            <person name="Liu Y."/>
            <person name="Hu-Tang G.R."/>
            <person name="Wang J.P."/>
            <person name="Wang J.H."/>
            <person name="Sun Y.H."/>
            <person name="Ni S.B."/>
            <person name="Chen W.B."/>
            <person name="Zhang X.C."/>
            <person name="Jiao Y.N."/>
            <person name="Eichler E.E."/>
            <person name="Li G.H."/>
            <person name="Liu X."/>
            <person name="Gao L.Z."/>
        </authorList>
    </citation>
    <scope>NUCLEOTIDE SEQUENCE [LARGE SCALE GENOMIC DNA]</scope>
    <source>
        <strain evidence="9">cv. GT1</strain>
        <tissue evidence="8">Leaf</tissue>
    </source>
</reference>
<keyword evidence="2" id="KW-0436">Ligase</keyword>
<evidence type="ECO:0000256" key="4">
    <source>
        <dbReference type="ARBA" id="ARBA00022840"/>
    </source>
</evidence>
<gene>
    <name evidence="8" type="ORF">GH714_030583</name>
</gene>
<dbReference type="AlphaFoldDB" id="A0A6A6N877"/>
<protein>
    <recommendedName>
        <fullName evidence="7">Aminoacyl-transfer RNA synthetases class-II family profile domain-containing protein</fullName>
    </recommendedName>
</protein>
<dbReference type="Pfam" id="PF02938">
    <property type="entry name" value="GAD"/>
    <property type="match status" value="1"/>
</dbReference>
<evidence type="ECO:0000256" key="6">
    <source>
        <dbReference type="ARBA" id="ARBA00023146"/>
    </source>
</evidence>
<dbReference type="InterPro" id="IPR045864">
    <property type="entry name" value="aa-tRNA-synth_II/BPL/LPL"/>
</dbReference>
<feature type="domain" description="Aminoacyl-transfer RNA synthetases class-II family profile" evidence="7">
    <location>
        <begin position="49"/>
        <end position="325"/>
    </location>
</feature>
<dbReference type="Gene3D" id="3.30.930.10">
    <property type="entry name" value="Bira Bifunctional Protein, Domain 2"/>
    <property type="match status" value="1"/>
</dbReference>
<dbReference type="PROSITE" id="PS50862">
    <property type="entry name" value="AA_TRNA_LIGASE_II"/>
    <property type="match status" value="1"/>
</dbReference>
<keyword evidence="6" id="KW-0030">Aminoacyl-tRNA synthetase</keyword>
<evidence type="ECO:0000313" key="8">
    <source>
        <dbReference type="EMBL" id="KAF2320766.1"/>
    </source>
</evidence>
<accession>A0A6A6N877</accession>
<evidence type="ECO:0000256" key="3">
    <source>
        <dbReference type="ARBA" id="ARBA00022741"/>
    </source>
</evidence>
<comment type="caution">
    <text evidence="8">The sequence shown here is derived from an EMBL/GenBank/DDBJ whole genome shotgun (WGS) entry which is preliminary data.</text>
</comment>
<dbReference type="GO" id="GO:0004815">
    <property type="term" value="F:aspartate-tRNA ligase activity"/>
    <property type="evidence" value="ECO:0007669"/>
    <property type="project" value="TreeGrafter"/>
</dbReference>
<dbReference type="InterPro" id="IPR002312">
    <property type="entry name" value="Asp/Asn-tRNA-synth_IIb"/>
</dbReference>
<evidence type="ECO:0000256" key="1">
    <source>
        <dbReference type="ARBA" id="ARBA00006303"/>
    </source>
</evidence>
<organism evidence="8 9">
    <name type="scientific">Hevea brasiliensis</name>
    <name type="common">Para rubber tree</name>
    <name type="synonym">Siphonia brasiliensis</name>
    <dbReference type="NCBI Taxonomy" id="3981"/>
    <lineage>
        <taxon>Eukaryota</taxon>
        <taxon>Viridiplantae</taxon>
        <taxon>Streptophyta</taxon>
        <taxon>Embryophyta</taxon>
        <taxon>Tracheophyta</taxon>
        <taxon>Spermatophyta</taxon>
        <taxon>Magnoliopsida</taxon>
        <taxon>eudicotyledons</taxon>
        <taxon>Gunneridae</taxon>
        <taxon>Pentapetalae</taxon>
        <taxon>rosids</taxon>
        <taxon>fabids</taxon>
        <taxon>Malpighiales</taxon>
        <taxon>Euphorbiaceae</taxon>
        <taxon>Crotonoideae</taxon>
        <taxon>Micrandreae</taxon>
        <taxon>Hevea</taxon>
    </lineage>
</organism>
<dbReference type="Proteomes" id="UP000467840">
    <property type="component" value="Chromosome 10"/>
</dbReference>
<keyword evidence="4" id="KW-0067">ATP-binding</keyword>
<dbReference type="InterPro" id="IPR029351">
    <property type="entry name" value="GAD_dom"/>
</dbReference>
<dbReference type="InterPro" id="IPR004364">
    <property type="entry name" value="Aa-tRNA-synt_II"/>
</dbReference>
<evidence type="ECO:0000259" key="7">
    <source>
        <dbReference type="PROSITE" id="PS50862"/>
    </source>
</evidence>
<dbReference type="EMBL" id="JAAGAX010000003">
    <property type="protein sequence ID" value="KAF2320766.1"/>
    <property type="molecule type" value="Genomic_DNA"/>
</dbReference>
<dbReference type="SUPFAM" id="SSF55681">
    <property type="entry name" value="Class II aaRS and biotin synthetases"/>
    <property type="match status" value="1"/>
</dbReference>
<dbReference type="Pfam" id="PF00152">
    <property type="entry name" value="tRNA-synt_2"/>
    <property type="match status" value="1"/>
</dbReference>
<dbReference type="InterPro" id="IPR004115">
    <property type="entry name" value="GAD-like_sf"/>
</dbReference>
<keyword evidence="3" id="KW-0547">Nucleotide-binding</keyword>
<keyword evidence="9" id="KW-1185">Reference proteome</keyword>
<dbReference type="SUPFAM" id="SSF55261">
    <property type="entry name" value="GAD domain-like"/>
    <property type="match status" value="1"/>
</dbReference>
<dbReference type="PANTHER" id="PTHR22594">
    <property type="entry name" value="ASPARTYL/LYSYL-TRNA SYNTHETASE"/>
    <property type="match status" value="1"/>
</dbReference>
<evidence type="ECO:0000313" key="9">
    <source>
        <dbReference type="Proteomes" id="UP000467840"/>
    </source>
</evidence>
<evidence type="ECO:0000256" key="2">
    <source>
        <dbReference type="ARBA" id="ARBA00022598"/>
    </source>
</evidence>
<dbReference type="GO" id="GO:0005739">
    <property type="term" value="C:mitochondrion"/>
    <property type="evidence" value="ECO:0007669"/>
    <property type="project" value="TreeGrafter"/>
</dbReference>
<dbReference type="PANTHER" id="PTHR22594:SF5">
    <property type="entry name" value="ASPARTATE--TRNA LIGASE, MITOCHONDRIAL"/>
    <property type="match status" value="1"/>
</dbReference>
<dbReference type="GO" id="GO:0006422">
    <property type="term" value="P:aspartyl-tRNA aminoacylation"/>
    <property type="evidence" value="ECO:0007669"/>
    <property type="project" value="TreeGrafter"/>
</dbReference>
<evidence type="ECO:0000256" key="5">
    <source>
        <dbReference type="ARBA" id="ARBA00022917"/>
    </source>
</evidence>
<comment type="similarity">
    <text evidence="1">Belongs to the class-II aminoacyl-tRNA synthetase family. Type 1 subfamily.</text>
</comment>
<proteinExistence type="inferred from homology"/>